<dbReference type="Pfam" id="PF00672">
    <property type="entry name" value="HAMP"/>
    <property type="match status" value="1"/>
</dbReference>
<dbReference type="InterPro" id="IPR005467">
    <property type="entry name" value="His_kinase_dom"/>
</dbReference>
<name>A0ABU3NS50_9FIRM</name>
<dbReference type="InterPro" id="IPR004358">
    <property type="entry name" value="Sig_transdc_His_kin-like_C"/>
</dbReference>
<comment type="subcellular location">
    <subcellularLocation>
        <location evidence="2">Membrane</location>
    </subcellularLocation>
</comment>
<dbReference type="PANTHER" id="PTHR43711">
    <property type="entry name" value="TWO-COMPONENT HISTIDINE KINASE"/>
    <property type="match status" value="1"/>
</dbReference>
<evidence type="ECO:0000256" key="5">
    <source>
        <dbReference type="ARBA" id="ARBA00022679"/>
    </source>
</evidence>
<dbReference type="InterPro" id="IPR003594">
    <property type="entry name" value="HATPase_dom"/>
</dbReference>
<dbReference type="EMBL" id="JAUOZS010000001">
    <property type="protein sequence ID" value="MDT8899649.1"/>
    <property type="molecule type" value="Genomic_DNA"/>
</dbReference>
<dbReference type="PROSITE" id="PS50109">
    <property type="entry name" value="HIS_KIN"/>
    <property type="match status" value="1"/>
</dbReference>
<dbReference type="SMART" id="SM00304">
    <property type="entry name" value="HAMP"/>
    <property type="match status" value="1"/>
</dbReference>
<keyword evidence="6" id="KW-0418">Kinase</keyword>
<dbReference type="InterPro" id="IPR050736">
    <property type="entry name" value="Sensor_HK_Regulatory"/>
</dbReference>
<keyword evidence="8" id="KW-0812">Transmembrane</keyword>
<dbReference type="InterPro" id="IPR036890">
    <property type="entry name" value="HATPase_C_sf"/>
</dbReference>
<reference evidence="11 12" key="1">
    <citation type="submission" date="2023-07" db="EMBL/GenBank/DDBJ databases">
        <title>The novel representative of Negativicutes class, Anaeroselena agilis gen. nov. sp. nov.</title>
        <authorList>
            <person name="Prokofeva M.I."/>
            <person name="Elcheninov A.G."/>
            <person name="Klyukina A."/>
            <person name="Kublanov I.V."/>
            <person name="Frolov E.N."/>
            <person name="Podosokorskaya O.A."/>
        </authorList>
    </citation>
    <scope>NUCLEOTIDE SEQUENCE [LARGE SCALE GENOMIC DNA]</scope>
    <source>
        <strain evidence="11 12">4137-cl</strain>
    </source>
</reference>
<evidence type="ECO:0000256" key="6">
    <source>
        <dbReference type="ARBA" id="ARBA00022777"/>
    </source>
</evidence>
<evidence type="ECO:0000256" key="4">
    <source>
        <dbReference type="ARBA" id="ARBA00022553"/>
    </source>
</evidence>
<gene>
    <name evidence="11" type="ORF">Q4T40_00115</name>
</gene>
<keyword evidence="11" id="KW-0547">Nucleotide-binding</keyword>
<evidence type="ECO:0000256" key="8">
    <source>
        <dbReference type="SAM" id="Phobius"/>
    </source>
</evidence>
<dbReference type="InterPro" id="IPR036097">
    <property type="entry name" value="HisK_dim/P_sf"/>
</dbReference>
<dbReference type="PANTHER" id="PTHR43711:SF1">
    <property type="entry name" value="HISTIDINE KINASE 1"/>
    <property type="match status" value="1"/>
</dbReference>
<dbReference type="Proteomes" id="UP001254848">
    <property type="component" value="Unassembled WGS sequence"/>
</dbReference>
<keyword evidence="5" id="KW-0808">Transferase</keyword>
<keyword evidence="11" id="KW-0067">ATP-binding</keyword>
<dbReference type="Pfam" id="PF02518">
    <property type="entry name" value="HATPase_c"/>
    <property type="match status" value="1"/>
</dbReference>
<feature type="domain" description="HAMP" evidence="10">
    <location>
        <begin position="97"/>
        <end position="149"/>
    </location>
</feature>
<dbReference type="Gene3D" id="3.30.565.10">
    <property type="entry name" value="Histidine kinase-like ATPase, C-terminal domain"/>
    <property type="match status" value="1"/>
</dbReference>
<evidence type="ECO:0000313" key="12">
    <source>
        <dbReference type="Proteomes" id="UP001254848"/>
    </source>
</evidence>
<keyword evidence="8" id="KW-1133">Transmembrane helix</keyword>
<dbReference type="SMART" id="SM00388">
    <property type="entry name" value="HisKA"/>
    <property type="match status" value="1"/>
</dbReference>
<evidence type="ECO:0000313" key="11">
    <source>
        <dbReference type="EMBL" id="MDT8899649.1"/>
    </source>
</evidence>
<keyword evidence="8" id="KW-0472">Membrane</keyword>
<dbReference type="EC" id="2.7.13.3" evidence="3"/>
<keyword evidence="12" id="KW-1185">Reference proteome</keyword>
<feature type="transmembrane region" description="Helical" evidence="8">
    <location>
        <begin position="7"/>
        <end position="27"/>
    </location>
</feature>
<accession>A0ABU3NS50</accession>
<sequence>MTSITYRITGLMFLAITFTVFLLIFLANQQMTNLFQNYLADLYEHSAGHIMGPNMMGMQGMMGLQEQEFLSSVHDSLIWVGSAIIIVGLAASYALARSITVPLRKLNAGVREIERGNLSHKVEVDSNDEVQQLAAAFNRMVAALETNNRLRKQLLADIAHELKSPLAVIQGNLEGMIDGVIDTDKEQLTSLFEESVHLNRLINDLRDLSLAEAGQLSLERAPADINQLVSHAVGMVKHLAEGKSIEVNCVLGELPPVEVDANRMRQVIFNLLTNAVRYTDTGGRVMVETAAERHEGKNWVAISVRDTGQGIAPEDLPHIFDHFYRADKSRNRKSGGTGIGLAIVKQLVETHGGKVVVASKPSEGSCFTVVLPMAA</sequence>
<dbReference type="SUPFAM" id="SSF55874">
    <property type="entry name" value="ATPase domain of HSP90 chaperone/DNA topoisomerase II/histidine kinase"/>
    <property type="match status" value="1"/>
</dbReference>
<evidence type="ECO:0000256" key="3">
    <source>
        <dbReference type="ARBA" id="ARBA00012438"/>
    </source>
</evidence>
<dbReference type="CDD" id="cd06225">
    <property type="entry name" value="HAMP"/>
    <property type="match status" value="1"/>
</dbReference>
<evidence type="ECO:0000256" key="2">
    <source>
        <dbReference type="ARBA" id="ARBA00004370"/>
    </source>
</evidence>
<dbReference type="CDD" id="cd16922">
    <property type="entry name" value="HATPase_EvgS-ArcB-TorS-like"/>
    <property type="match status" value="1"/>
</dbReference>
<dbReference type="PRINTS" id="PR00344">
    <property type="entry name" value="BCTRLSENSOR"/>
</dbReference>
<dbReference type="SUPFAM" id="SSF47384">
    <property type="entry name" value="Homodimeric domain of signal transducing histidine kinase"/>
    <property type="match status" value="1"/>
</dbReference>
<dbReference type="SUPFAM" id="SSF158472">
    <property type="entry name" value="HAMP domain-like"/>
    <property type="match status" value="1"/>
</dbReference>
<dbReference type="SMART" id="SM00387">
    <property type="entry name" value="HATPase_c"/>
    <property type="match status" value="1"/>
</dbReference>
<dbReference type="InterPro" id="IPR003661">
    <property type="entry name" value="HisK_dim/P_dom"/>
</dbReference>
<dbReference type="Gene3D" id="6.10.340.10">
    <property type="match status" value="1"/>
</dbReference>
<feature type="transmembrane region" description="Helical" evidence="8">
    <location>
        <begin position="77"/>
        <end position="96"/>
    </location>
</feature>
<dbReference type="GO" id="GO:0005524">
    <property type="term" value="F:ATP binding"/>
    <property type="evidence" value="ECO:0007669"/>
    <property type="project" value="UniProtKB-KW"/>
</dbReference>
<dbReference type="CDD" id="cd00082">
    <property type="entry name" value="HisKA"/>
    <property type="match status" value="1"/>
</dbReference>
<dbReference type="Gene3D" id="1.10.287.130">
    <property type="match status" value="1"/>
</dbReference>
<organism evidence="11 12">
    <name type="scientific">Anaeroselena agilis</name>
    <dbReference type="NCBI Taxonomy" id="3063788"/>
    <lineage>
        <taxon>Bacteria</taxon>
        <taxon>Bacillati</taxon>
        <taxon>Bacillota</taxon>
        <taxon>Negativicutes</taxon>
        <taxon>Acetonemataceae</taxon>
        <taxon>Anaeroselena</taxon>
    </lineage>
</organism>
<evidence type="ECO:0000256" key="7">
    <source>
        <dbReference type="ARBA" id="ARBA00023012"/>
    </source>
</evidence>
<dbReference type="InterPro" id="IPR003660">
    <property type="entry name" value="HAMP_dom"/>
</dbReference>
<keyword evidence="7" id="KW-0902">Two-component regulatory system</keyword>
<evidence type="ECO:0000256" key="1">
    <source>
        <dbReference type="ARBA" id="ARBA00000085"/>
    </source>
</evidence>
<evidence type="ECO:0000259" key="9">
    <source>
        <dbReference type="PROSITE" id="PS50109"/>
    </source>
</evidence>
<dbReference type="RefSeq" id="WP_413778220.1">
    <property type="nucleotide sequence ID" value="NZ_JAUOZS010000001.1"/>
</dbReference>
<keyword evidence="4" id="KW-0597">Phosphoprotein</keyword>
<dbReference type="Pfam" id="PF00512">
    <property type="entry name" value="HisKA"/>
    <property type="match status" value="1"/>
</dbReference>
<dbReference type="PROSITE" id="PS50885">
    <property type="entry name" value="HAMP"/>
    <property type="match status" value="1"/>
</dbReference>
<proteinExistence type="predicted"/>
<comment type="caution">
    <text evidence="11">The sequence shown here is derived from an EMBL/GenBank/DDBJ whole genome shotgun (WGS) entry which is preliminary data.</text>
</comment>
<protein>
    <recommendedName>
        <fullName evidence="3">histidine kinase</fullName>
        <ecNumber evidence="3">2.7.13.3</ecNumber>
    </recommendedName>
</protein>
<feature type="domain" description="Histidine kinase" evidence="9">
    <location>
        <begin position="157"/>
        <end position="375"/>
    </location>
</feature>
<comment type="catalytic activity">
    <reaction evidence="1">
        <text>ATP + protein L-histidine = ADP + protein N-phospho-L-histidine.</text>
        <dbReference type="EC" id="2.7.13.3"/>
    </reaction>
</comment>
<evidence type="ECO:0000259" key="10">
    <source>
        <dbReference type="PROSITE" id="PS50885"/>
    </source>
</evidence>